<dbReference type="InterPro" id="IPR019734">
    <property type="entry name" value="TPR_rpt"/>
</dbReference>
<dbReference type="Pfam" id="PF14559">
    <property type="entry name" value="TPR_19"/>
    <property type="match status" value="1"/>
</dbReference>
<sequence>MKRICFLLLLISTVTSAQNPEVARELVLEGVALYDEGKYSQAISKYDDALKVDKDNFLALAEKAMTLVATRDYSESIKICKKVLKLHPNEELSMLYVTYGNATDLLNDSKKAIKIYDEGIQKYPNQYQLYFNKGIALTGLGENEKAKEAIQSATVLKPNHPGSFNVLGILNENNRIAAIMSACRFLSLDNKSARANDNIEYILKLMNQGVEK</sequence>
<evidence type="ECO:0000256" key="1">
    <source>
        <dbReference type="ARBA" id="ARBA00022737"/>
    </source>
</evidence>
<evidence type="ECO:0000256" key="2">
    <source>
        <dbReference type="ARBA" id="ARBA00022803"/>
    </source>
</evidence>
<evidence type="ECO:0000313" key="5">
    <source>
        <dbReference type="EMBL" id="RRJ90359.1"/>
    </source>
</evidence>
<evidence type="ECO:0000313" key="6">
    <source>
        <dbReference type="Proteomes" id="UP000275719"/>
    </source>
</evidence>
<organism evidence="5 6">
    <name type="scientific">Paenimyroides tangerinum</name>
    <dbReference type="NCBI Taxonomy" id="2488728"/>
    <lineage>
        <taxon>Bacteria</taxon>
        <taxon>Pseudomonadati</taxon>
        <taxon>Bacteroidota</taxon>
        <taxon>Flavobacteriia</taxon>
        <taxon>Flavobacteriales</taxon>
        <taxon>Flavobacteriaceae</taxon>
        <taxon>Paenimyroides</taxon>
    </lineage>
</organism>
<keyword evidence="4" id="KW-0732">Signal</keyword>
<dbReference type="InterPro" id="IPR051685">
    <property type="entry name" value="Ycf3/AcsC/BcsC/TPR_MFPF"/>
</dbReference>
<dbReference type="InterPro" id="IPR011990">
    <property type="entry name" value="TPR-like_helical_dom_sf"/>
</dbReference>
<gene>
    <name evidence="5" type="ORF">EG240_08900</name>
</gene>
<dbReference type="EMBL" id="RQVQ01000017">
    <property type="protein sequence ID" value="RRJ90359.1"/>
    <property type="molecule type" value="Genomic_DNA"/>
</dbReference>
<feature type="repeat" description="TPR" evidence="3">
    <location>
        <begin position="23"/>
        <end position="56"/>
    </location>
</feature>
<proteinExistence type="predicted"/>
<dbReference type="SMART" id="SM00028">
    <property type="entry name" value="TPR"/>
    <property type="match status" value="4"/>
</dbReference>
<comment type="caution">
    <text evidence="5">The sequence shown here is derived from an EMBL/GenBank/DDBJ whole genome shotgun (WGS) entry which is preliminary data.</text>
</comment>
<feature type="repeat" description="TPR" evidence="3">
    <location>
        <begin position="127"/>
        <end position="160"/>
    </location>
</feature>
<dbReference type="AlphaFoldDB" id="A0A3P3W9R7"/>
<protein>
    <submittedName>
        <fullName evidence="5">Uncharacterized protein</fullName>
    </submittedName>
</protein>
<dbReference type="PROSITE" id="PS50005">
    <property type="entry name" value="TPR"/>
    <property type="match status" value="2"/>
</dbReference>
<keyword evidence="1" id="KW-0677">Repeat</keyword>
<dbReference type="Proteomes" id="UP000275719">
    <property type="component" value="Unassembled WGS sequence"/>
</dbReference>
<dbReference type="PANTHER" id="PTHR44943:SF8">
    <property type="entry name" value="TPR REPEAT-CONTAINING PROTEIN MJ0263"/>
    <property type="match status" value="1"/>
</dbReference>
<dbReference type="RefSeq" id="WP_125019044.1">
    <property type="nucleotide sequence ID" value="NZ_RQVQ01000017.1"/>
</dbReference>
<feature type="signal peptide" evidence="4">
    <location>
        <begin position="1"/>
        <end position="17"/>
    </location>
</feature>
<name>A0A3P3W9R7_9FLAO</name>
<dbReference type="PANTHER" id="PTHR44943">
    <property type="entry name" value="CELLULOSE SYNTHASE OPERON PROTEIN C"/>
    <property type="match status" value="1"/>
</dbReference>
<evidence type="ECO:0000256" key="3">
    <source>
        <dbReference type="PROSITE-ProRule" id="PRU00339"/>
    </source>
</evidence>
<reference evidence="5 6" key="1">
    <citation type="submission" date="2018-11" db="EMBL/GenBank/DDBJ databases">
        <title>Flavobacterium sp. nov., YIM 102701-2 draft genome.</title>
        <authorList>
            <person name="Li G."/>
            <person name="Jiang Y."/>
        </authorList>
    </citation>
    <scope>NUCLEOTIDE SEQUENCE [LARGE SCALE GENOMIC DNA]</scope>
    <source>
        <strain evidence="5 6">YIM 102701-2</strain>
    </source>
</reference>
<feature type="chain" id="PRO_5018221543" evidence="4">
    <location>
        <begin position="18"/>
        <end position="212"/>
    </location>
</feature>
<evidence type="ECO:0000256" key="4">
    <source>
        <dbReference type="SAM" id="SignalP"/>
    </source>
</evidence>
<dbReference type="SUPFAM" id="SSF48452">
    <property type="entry name" value="TPR-like"/>
    <property type="match status" value="1"/>
</dbReference>
<accession>A0A3P3W9R7</accession>
<dbReference type="OrthoDB" id="793001at2"/>
<keyword evidence="2 3" id="KW-0802">TPR repeat</keyword>
<dbReference type="Pfam" id="PF13181">
    <property type="entry name" value="TPR_8"/>
    <property type="match status" value="1"/>
</dbReference>
<dbReference type="Gene3D" id="1.25.40.10">
    <property type="entry name" value="Tetratricopeptide repeat domain"/>
    <property type="match status" value="1"/>
</dbReference>
<keyword evidence="6" id="KW-1185">Reference proteome</keyword>